<gene>
    <name evidence="3" type="ORF">C7449_10876</name>
</gene>
<keyword evidence="4" id="KW-1185">Reference proteome</keyword>
<keyword evidence="2" id="KW-0732">Signal</keyword>
<dbReference type="RefSeq" id="WP_108004310.1">
    <property type="nucleotide sequence ID" value="NZ_JBHEEX010000004.1"/>
</dbReference>
<dbReference type="AlphaFoldDB" id="A0A2T5AZ94"/>
<accession>A0A2T5AZ94</accession>
<evidence type="ECO:0000313" key="4">
    <source>
        <dbReference type="Proteomes" id="UP000241247"/>
    </source>
</evidence>
<feature type="signal peptide" evidence="2">
    <location>
        <begin position="1"/>
        <end position="22"/>
    </location>
</feature>
<evidence type="ECO:0000256" key="2">
    <source>
        <dbReference type="SAM" id="SignalP"/>
    </source>
</evidence>
<sequence>MRPFATLTPILLAGALSSAAFAGTTIDGIKVPVPTPRPDVMEFAQATGGSKAHSGELAKPGAGDTQPDTVTTGSIAPDVFGIEDYKAIDLTKIAVMRVDELSDESAREQYRRMVDGKSAEVRKLQQAIRTNPDLVAALEDKQVAVDHIISVRPAGDGSVTFIVM</sequence>
<dbReference type="EMBL" id="PZZZ01000008">
    <property type="protein sequence ID" value="PTM92029.1"/>
    <property type="molecule type" value="Genomic_DNA"/>
</dbReference>
<proteinExistence type="predicted"/>
<organism evidence="3 4">
    <name type="scientific">Mycoplana dimorpha</name>
    <dbReference type="NCBI Taxonomy" id="28320"/>
    <lineage>
        <taxon>Bacteria</taxon>
        <taxon>Pseudomonadati</taxon>
        <taxon>Pseudomonadota</taxon>
        <taxon>Alphaproteobacteria</taxon>
        <taxon>Hyphomicrobiales</taxon>
        <taxon>Rhizobiaceae</taxon>
        <taxon>Mycoplana</taxon>
    </lineage>
</organism>
<feature type="region of interest" description="Disordered" evidence="1">
    <location>
        <begin position="47"/>
        <end position="69"/>
    </location>
</feature>
<dbReference type="Proteomes" id="UP000241247">
    <property type="component" value="Unassembled WGS sequence"/>
</dbReference>
<evidence type="ECO:0000313" key="3">
    <source>
        <dbReference type="EMBL" id="PTM92029.1"/>
    </source>
</evidence>
<name>A0A2T5AZ94_MYCDI</name>
<dbReference type="OrthoDB" id="8450976at2"/>
<evidence type="ECO:0000256" key="1">
    <source>
        <dbReference type="SAM" id="MobiDB-lite"/>
    </source>
</evidence>
<feature type="chain" id="PRO_5015735441" evidence="2">
    <location>
        <begin position="23"/>
        <end position="164"/>
    </location>
</feature>
<comment type="caution">
    <text evidence="3">The sequence shown here is derived from an EMBL/GenBank/DDBJ whole genome shotgun (WGS) entry which is preliminary data.</text>
</comment>
<reference evidence="3 4" key="1">
    <citation type="submission" date="2018-04" db="EMBL/GenBank/DDBJ databases">
        <title>Genomic Encyclopedia of Type Strains, Phase IV (KMG-IV): sequencing the most valuable type-strain genomes for metagenomic binning, comparative biology and taxonomic classification.</title>
        <authorList>
            <person name="Goeker M."/>
        </authorList>
    </citation>
    <scope>NUCLEOTIDE SEQUENCE [LARGE SCALE GENOMIC DNA]</scope>
    <source>
        <strain evidence="3 4">DSM 7138</strain>
    </source>
</reference>
<protein>
    <submittedName>
        <fullName evidence="3">Uncharacterized protein</fullName>
    </submittedName>
</protein>